<comment type="similarity">
    <text evidence="1">Belongs to the metallo-dependent hydrolases superfamily.</text>
</comment>
<comment type="caution">
    <text evidence="3">The sequence shown here is derived from an EMBL/GenBank/DDBJ whole genome shotgun (WGS) entry which is preliminary data.</text>
</comment>
<gene>
    <name evidence="3" type="ORF">ED312_19180</name>
</gene>
<dbReference type="Gene3D" id="3.20.20.140">
    <property type="entry name" value="Metal-dependent hydrolases"/>
    <property type="match status" value="1"/>
</dbReference>
<dbReference type="InterPro" id="IPR006680">
    <property type="entry name" value="Amidohydro-rel"/>
</dbReference>
<dbReference type="PANTHER" id="PTHR43569:SF2">
    <property type="entry name" value="AMIDOHYDROLASE-RELATED DOMAIN-CONTAINING PROTEIN"/>
    <property type="match status" value="1"/>
</dbReference>
<dbReference type="InterPro" id="IPR032466">
    <property type="entry name" value="Metal_Hydrolase"/>
</dbReference>
<reference evidence="3 4" key="1">
    <citation type="submission" date="2018-10" db="EMBL/GenBank/DDBJ databases">
        <title>Sinomicrobium pectinilyticum sp. nov., a pectinase-producing bacterium isolated from alkaline and saline soil, and emended description of the genus Sinomicrobium.</title>
        <authorList>
            <person name="Cheng B."/>
            <person name="Li C."/>
            <person name="Lai Q."/>
            <person name="Du M."/>
            <person name="Shao Z."/>
            <person name="Xu P."/>
            <person name="Yang C."/>
        </authorList>
    </citation>
    <scope>NUCLEOTIDE SEQUENCE [LARGE SCALE GENOMIC DNA]</scope>
    <source>
        <strain evidence="3 4">5DNS001</strain>
    </source>
</reference>
<evidence type="ECO:0000313" key="4">
    <source>
        <dbReference type="Proteomes" id="UP000267469"/>
    </source>
</evidence>
<protein>
    <submittedName>
        <fullName evidence="3">Amidohydrolase</fullName>
    </submittedName>
</protein>
<dbReference type="OrthoDB" id="5450317at2"/>
<dbReference type="SUPFAM" id="SSF51556">
    <property type="entry name" value="Metallo-dependent hydrolases"/>
    <property type="match status" value="1"/>
</dbReference>
<dbReference type="InterPro" id="IPR052350">
    <property type="entry name" value="Metallo-dep_Lactonases"/>
</dbReference>
<evidence type="ECO:0000256" key="1">
    <source>
        <dbReference type="ARBA" id="ARBA00038310"/>
    </source>
</evidence>
<feature type="domain" description="Amidohydrolase-related" evidence="2">
    <location>
        <begin position="4"/>
        <end position="281"/>
    </location>
</feature>
<dbReference type="PANTHER" id="PTHR43569">
    <property type="entry name" value="AMIDOHYDROLASE"/>
    <property type="match status" value="1"/>
</dbReference>
<dbReference type="AlphaFoldDB" id="A0A3N0DYC6"/>
<organism evidence="3 4">
    <name type="scientific">Sinomicrobium pectinilyticum</name>
    <dbReference type="NCBI Taxonomy" id="1084421"/>
    <lineage>
        <taxon>Bacteria</taxon>
        <taxon>Pseudomonadati</taxon>
        <taxon>Bacteroidota</taxon>
        <taxon>Flavobacteriia</taxon>
        <taxon>Flavobacteriales</taxon>
        <taxon>Flavobacteriaceae</taxon>
        <taxon>Sinomicrobium</taxon>
    </lineage>
</organism>
<name>A0A3N0DYC6_SINP1</name>
<accession>A0A3N0DYC6</accession>
<dbReference type="GO" id="GO:0016787">
    <property type="term" value="F:hydrolase activity"/>
    <property type="evidence" value="ECO:0007669"/>
    <property type="project" value="UniProtKB-KW"/>
</dbReference>
<keyword evidence="3" id="KW-0378">Hydrolase</keyword>
<evidence type="ECO:0000313" key="3">
    <source>
        <dbReference type="EMBL" id="RNL80615.1"/>
    </source>
</evidence>
<dbReference type="Pfam" id="PF04909">
    <property type="entry name" value="Amidohydro_2"/>
    <property type="match status" value="1"/>
</dbReference>
<dbReference type="RefSeq" id="WP_123217650.1">
    <property type="nucleotide sequence ID" value="NZ_RJTM01000129.1"/>
</dbReference>
<evidence type="ECO:0000259" key="2">
    <source>
        <dbReference type="Pfam" id="PF04909"/>
    </source>
</evidence>
<keyword evidence="4" id="KW-1185">Reference proteome</keyword>
<proteinExistence type="inferred from homology"/>
<dbReference type="EMBL" id="RJTM01000129">
    <property type="protein sequence ID" value="RNL80615.1"/>
    <property type="molecule type" value="Genomic_DNA"/>
</dbReference>
<dbReference type="Proteomes" id="UP000267469">
    <property type="component" value="Unassembled WGS sequence"/>
</dbReference>
<sequence>MKTIDTHIHIWDFEKASYSWLENDTSLLNRTYAIGELEKERKEAGVDAGVLVQAANNFEDTDWMLEVAEKTDWIRGVVGWLPLTDPEATERALQDKYLVNPYFKGVRHLIHDEPDARWLLREEVIESLRILARHHLTYDLVGILPEHISTALRVAEKVPDLKMVFDHLNQPPIQKGERFGKWGELIRQASAHPNFHAKISGMGTTSGKSGTWDRHDIVPYVEFVLDAFGVSRCFCGGDWPVSLLAGSYSYSWTRYREAIRLLLHEKEQEKVFYENARIFYQLSPK</sequence>